<dbReference type="AlphaFoldDB" id="A0A9Q0NFJ6"/>
<dbReference type="OrthoDB" id="5877028at2759"/>
<feature type="non-terminal residue" evidence="1">
    <location>
        <position position="1"/>
    </location>
</feature>
<proteinExistence type="predicted"/>
<accession>A0A9Q0NFJ6</accession>
<sequence length="59" mass="6669">SENVLNGNAMTASSKISAINLVAELLRKVNIRLSIDRILSTERSRLFLRNHSQWFALLS</sequence>
<reference evidence="1" key="1">
    <citation type="submission" date="2022-07" db="EMBL/GenBank/DDBJ databases">
        <authorList>
            <person name="Trinca V."/>
            <person name="Uliana J.V.C."/>
            <person name="Torres T.T."/>
            <person name="Ward R.J."/>
            <person name="Monesi N."/>
        </authorList>
    </citation>
    <scope>NUCLEOTIDE SEQUENCE</scope>
    <source>
        <strain evidence="1">HSMRA1968</strain>
        <tissue evidence="1">Whole embryos</tissue>
    </source>
</reference>
<evidence type="ECO:0000313" key="1">
    <source>
        <dbReference type="EMBL" id="KAJ6649361.1"/>
    </source>
</evidence>
<protein>
    <submittedName>
        <fullName evidence="1">Uncharacterized protein</fullName>
    </submittedName>
</protein>
<keyword evidence="2" id="KW-1185">Reference proteome</keyword>
<organism evidence="1 2">
    <name type="scientific">Pseudolycoriella hygida</name>
    <dbReference type="NCBI Taxonomy" id="35572"/>
    <lineage>
        <taxon>Eukaryota</taxon>
        <taxon>Metazoa</taxon>
        <taxon>Ecdysozoa</taxon>
        <taxon>Arthropoda</taxon>
        <taxon>Hexapoda</taxon>
        <taxon>Insecta</taxon>
        <taxon>Pterygota</taxon>
        <taxon>Neoptera</taxon>
        <taxon>Endopterygota</taxon>
        <taxon>Diptera</taxon>
        <taxon>Nematocera</taxon>
        <taxon>Sciaroidea</taxon>
        <taxon>Sciaridae</taxon>
        <taxon>Pseudolycoriella</taxon>
    </lineage>
</organism>
<comment type="caution">
    <text evidence="1">The sequence shown here is derived from an EMBL/GenBank/DDBJ whole genome shotgun (WGS) entry which is preliminary data.</text>
</comment>
<name>A0A9Q0NFJ6_9DIPT</name>
<gene>
    <name evidence="1" type="ORF">Bhyg_04595</name>
</gene>
<dbReference type="EMBL" id="WJQU01000001">
    <property type="protein sequence ID" value="KAJ6649361.1"/>
    <property type="molecule type" value="Genomic_DNA"/>
</dbReference>
<evidence type="ECO:0000313" key="2">
    <source>
        <dbReference type="Proteomes" id="UP001151699"/>
    </source>
</evidence>
<dbReference type="Proteomes" id="UP001151699">
    <property type="component" value="Chromosome A"/>
</dbReference>